<dbReference type="Proteomes" id="UP000499080">
    <property type="component" value="Unassembled WGS sequence"/>
</dbReference>
<accession>A0A4Y2NMN4</accession>
<keyword evidence="2" id="KW-1185">Reference proteome</keyword>
<dbReference type="OrthoDB" id="6426109at2759"/>
<sequence>MRQLSIAGEKLSSDIVAGNSFIAELQDLIVKGKLTADQIYNRDGAGLYWRAFSTKTLAAENEVVAPGRKKMKVRATILGCANHVFWLTSCKADFGGKE</sequence>
<organism evidence="1 2">
    <name type="scientific">Araneus ventricosus</name>
    <name type="common">Orbweaver spider</name>
    <name type="synonym">Epeira ventricosa</name>
    <dbReference type="NCBI Taxonomy" id="182803"/>
    <lineage>
        <taxon>Eukaryota</taxon>
        <taxon>Metazoa</taxon>
        <taxon>Ecdysozoa</taxon>
        <taxon>Arthropoda</taxon>
        <taxon>Chelicerata</taxon>
        <taxon>Arachnida</taxon>
        <taxon>Araneae</taxon>
        <taxon>Araneomorphae</taxon>
        <taxon>Entelegynae</taxon>
        <taxon>Araneoidea</taxon>
        <taxon>Araneidae</taxon>
        <taxon>Araneus</taxon>
    </lineage>
</organism>
<dbReference type="EMBL" id="BGPR01009273">
    <property type="protein sequence ID" value="GBN39006.1"/>
    <property type="molecule type" value="Genomic_DNA"/>
</dbReference>
<reference evidence="1 2" key="1">
    <citation type="journal article" date="2019" name="Sci. Rep.">
        <title>Orb-weaving spider Araneus ventricosus genome elucidates the spidroin gene catalogue.</title>
        <authorList>
            <person name="Kono N."/>
            <person name="Nakamura H."/>
            <person name="Ohtoshi R."/>
            <person name="Moran D.A.P."/>
            <person name="Shinohara A."/>
            <person name="Yoshida Y."/>
            <person name="Fujiwara M."/>
            <person name="Mori M."/>
            <person name="Tomita M."/>
            <person name="Arakawa K."/>
        </authorList>
    </citation>
    <scope>NUCLEOTIDE SEQUENCE [LARGE SCALE GENOMIC DNA]</scope>
</reference>
<name>A0A4Y2NMN4_ARAVE</name>
<comment type="caution">
    <text evidence="1">The sequence shown here is derived from an EMBL/GenBank/DDBJ whole genome shotgun (WGS) entry which is preliminary data.</text>
</comment>
<evidence type="ECO:0000313" key="1">
    <source>
        <dbReference type="EMBL" id="GBN39006.1"/>
    </source>
</evidence>
<dbReference type="AlphaFoldDB" id="A0A4Y2NMN4"/>
<evidence type="ECO:0000313" key="2">
    <source>
        <dbReference type="Proteomes" id="UP000499080"/>
    </source>
</evidence>
<evidence type="ECO:0008006" key="3">
    <source>
        <dbReference type="Google" id="ProtNLM"/>
    </source>
</evidence>
<proteinExistence type="predicted"/>
<gene>
    <name evidence="1" type="ORF">AVEN_179668_1</name>
</gene>
<protein>
    <recommendedName>
        <fullName evidence="3">Jerky-like</fullName>
    </recommendedName>
</protein>